<dbReference type="RefSeq" id="WP_161629082.1">
    <property type="nucleotide sequence ID" value="NZ_CP068053.1"/>
</dbReference>
<dbReference type="Proteomes" id="UP000595254">
    <property type="component" value="Chromosome"/>
</dbReference>
<dbReference type="KEGG" id="ppsr:I6J18_10325"/>
<name>A0A974NQX9_PERPY</name>
<accession>A0A974NQX9</accession>
<gene>
    <name evidence="1" type="ORF">I6J18_10325</name>
</gene>
<evidence type="ECO:0000313" key="1">
    <source>
        <dbReference type="EMBL" id="QQT02197.1"/>
    </source>
</evidence>
<organism evidence="1 2">
    <name type="scientific">Peribacillus psychrosaccharolyticus</name>
    <name type="common">Bacillus psychrosaccharolyticus</name>
    <dbReference type="NCBI Taxonomy" id="1407"/>
    <lineage>
        <taxon>Bacteria</taxon>
        <taxon>Bacillati</taxon>
        <taxon>Bacillota</taxon>
        <taxon>Bacilli</taxon>
        <taxon>Bacillales</taxon>
        <taxon>Bacillaceae</taxon>
        <taxon>Peribacillus</taxon>
    </lineage>
</organism>
<sequence length="48" mass="5534">MQKENDYTAASLSEDLVNEVKSFEDKLGKQVNKDVIVIAYEKERNETN</sequence>
<dbReference type="EMBL" id="CP068053">
    <property type="protein sequence ID" value="QQT02197.1"/>
    <property type="molecule type" value="Genomic_DNA"/>
</dbReference>
<protein>
    <submittedName>
        <fullName evidence="1">Uncharacterized protein</fullName>
    </submittedName>
</protein>
<dbReference type="AlphaFoldDB" id="A0A974NQX9"/>
<evidence type="ECO:0000313" key="2">
    <source>
        <dbReference type="Proteomes" id="UP000595254"/>
    </source>
</evidence>
<proteinExistence type="predicted"/>
<keyword evidence="2" id="KW-1185">Reference proteome</keyword>
<reference evidence="1 2" key="1">
    <citation type="submission" date="2021-01" db="EMBL/GenBank/DDBJ databases">
        <title>FDA dAtabase for Regulatory Grade micrObial Sequences (FDA-ARGOS): Supporting development and validation of Infectious Disease Dx tests.</title>
        <authorList>
            <person name="Nelson B."/>
            <person name="Plummer A."/>
            <person name="Tallon L."/>
            <person name="Sadzewicz L."/>
            <person name="Zhao X."/>
            <person name="Boylan J."/>
            <person name="Ott S."/>
            <person name="Bowen H."/>
            <person name="Vavikolanu K."/>
            <person name="Mehta A."/>
            <person name="Aluvathingal J."/>
            <person name="Nadendla S."/>
            <person name="Myers T."/>
            <person name="Yan Y."/>
            <person name="Sichtig H."/>
        </authorList>
    </citation>
    <scope>NUCLEOTIDE SEQUENCE [LARGE SCALE GENOMIC DNA]</scope>
    <source>
        <strain evidence="1 2">FDAARGOS_1161</strain>
    </source>
</reference>